<dbReference type="Proteomes" id="UP000644699">
    <property type="component" value="Unassembled WGS sequence"/>
</dbReference>
<dbReference type="AlphaFoldDB" id="A0A917A4Q9"/>
<reference evidence="2" key="1">
    <citation type="journal article" date="2014" name="Int. J. Syst. Evol. Microbiol.">
        <title>Complete genome sequence of Corynebacterium casei LMG S-19264T (=DSM 44701T), isolated from a smear-ripened cheese.</title>
        <authorList>
            <consortium name="US DOE Joint Genome Institute (JGI-PGF)"/>
            <person name="Walter F."/>
            <person name="Albersmeier A."/>
            <person name="Kalinowski J."/>
            <person name="Ruckert C."/>
        </authorList>
    </citation>
    <scope>NUCLEOTIDE SEQUENCE</scope>
    <source>
        <strain evidence="2">CGMCC 1.15367</strain>
    </source>
</reference>
<evidence type="ECO:0000256" key="1">
    <source>
        <dbReference type="SAM" id="MobiDB-lite"/>
    </source>
</evidence>
<comment type="caution">
    <text evidence="2">The sequence shown here is derived from an EMBL/GenBank/DDBJ whole genome shotgun (WGS) entry which is preliminary data.</text>
</comment>
<organism evidence="2 3">
    <name type="scientific">Aureimonas endophytica</name>
    <dbReference type="NCBI Taxonomy" id="2027858"/>
    <lineage>
        <taxon>Bacteria</taxon>
        <taxon>Pseudomonadati</taxon>
        <taxon>Pseudomonadota</taxon>
        <taxon>Alphaproteobacteria</taxon>
        <taxon>Hyphomicrobiales</taxon>
        <taxon>Aurantimonadaceae</taxon>
        <taxon>Aureimonas</taxon>
    </lineage>
</organism>
<feature type="region of interest" description="Disordered" evidence="1">
    <location>
        <begin position="126"/>
        <end position="150"/>
    </location>
</feature>
<gene>
    <name evidence="2" type="ORF">GCM10011390_48570</name>
</gene>
<evidence type="ECO:0000313" key="2">
    <source>
        <dbReference type="EMBL" id="GGE23429.1"/>
    </source>
</evidence>
<name>A0A917A4Q9_9HYPH</name>
<accession>A0A917A4Q9</accession>
<evidence type="ECO:0000313" key="3">
    <source>
        <dbReference type="Proteomes" id="UP000644699"/>
    </source>
</evidence>
<reference evidence="2" key="2">
    <citation type="submission" date="2020-09" db="EMBL/GenBank/DDBJ databases">
        <authorList>
            <person name="Sun Q."/>
            <person name="Zhou Y."/>
        </authorList>
    </citation>
    <scope>NUCLEOTIDE SEQUENCE</scope>
    <source>
        <strain evidence="2">CGMCC 1.15367</strain>
    </source>
</reference>
<keyword evidence="3" id="KW-1185">Reference proteome</keyword>
<sequence length="150" mass="16982">MRKLRRDFTEPADPEMARRQRCNDAAWRFLLDAVAERFPMDAMRDAAIVSLRRPRGLKSLTGSAVYEVVKRFHCPEPTVKLMTGTLADLLVLGGTAGLDGSPSPIAETYQKFTTWKLAKAGAERRRRDITKAAEKTKAQWRQSREWEGSS</sequence>
<proteinExistence type="predicted"/>
<protein>
    <submittedName>
        <fullName evidence="2">Uncharacterized protein</fullName>
    </submittedName>
</protein>
<dbReference type="RefSeq" id="WP_188913167.1">
    <property type="nucleotide sequence ID" value="NZ_BMIQ01000012.1"/>
</dbReference>
<dbReference type="EMBL" id="BMIQ01000012">
    <property type="protein sequence ID" value="GGE23429.1"/>
    <property type="molecule type" value="Genomic_DNA"/>
</dbReference>